<evidence type="ECO:0000256" key="3">
    <source>
        <dbReference type="SAM" id="SignalP"/>
    </source>
</evidence>
<protein>
    <recommendedName>
        <fullName evidence="4">Solute-binding protein family 3/N-terminal domain-containing protein</fullName>
    </recommendedName>
</protein>
<dbReference type="Proteomes" id="UP000218620">
    <property type="component" value="Unassembled WGS sequence"/>
</dbReference>
<evidence type="ECO:0000256" key="2">
    <source>
        <dbReference type="SAM" id="MobiDB-lite"/>
    </source>
</evidence>
<keyword evidence="1 3" id="KW-0732">Signal</keyword>
<dbReference type="PROSITE" id="PS51257">
    <property type="entry name" value="PROKAR_LIPOPROTEIN"/>
    <property type="match status" value="1"/>
</dbReference>
<dbReference type="PANTHER" id="PTHR35936:SF17">
    <property type="entry name" value="ARGININE-BINDING EXTRACELLULAR PROTEIN ARTP"/>
    <property type="match status" value="1"/>
</dbReference>
<evidence type="ECO:0000259" key="4">
    <source>
        <dbReference type="SMART" id="SM00062"/>
    </source>
</evidence>
<accession>A0A2A3YXD9</accession>
<evidence type="ECO:0000313" key="5">
    <source>
        <dbReference type="EMBL" id="PCC43919.1"/>
    </source>
</evidence>
<dbReference type="AlphaFoldDB" id="A0A2A3YXD9"/>
<dbReference type="SUPFAM" id="SSF53850">
    <property type="entry name" value="Periplasmic binding protein-like II"/>
    <property type="match status" value="1"/>
</dbReference>
<reference evidence="5 6" key="1">
    <citation type="journal article" date="2017" name="Elife">
        <title>Extensive horizontal gene transfer in cheese-associated bacteria.</title>
        <authorList>
            <person name="Bonham K.S."/>
            <person name="Wolfe B.E."/>
            <person name="Dutton R.J."/>
        </authorList>
    </citation>
    <scope>NUCLEOTIDE SEQUENCE [LARGE SCALE GENOMIC DNA]</scope>
    <source>
        <strain evidence="5 6">962_8</strain>
    </source>
</reference>
<dbReference type="EMBL" id="NRGQ01000005">
    <property type="protein sequence ID" value="PCC43919.1"/>
    <property type="molecule type" value="Genomic_DNA"/>
</dbReference>
<dbReference type="RefSeq" id="WP_096177656.1">
    <property type="nucleotide sequence ID" value="NZ_NRGQ01000005.1"/>
</dbReference>
<feature type="region of interest" description="Disordered" evidence="2">
    <location>
        <begin position="300"/>
        <end position="320"/>
    </location>
</feature>
<feature type="signal peptide" evidence="3">
    <location>
        <begin position="1"/>
        <end position="23"/>
    </location>
</feature>
<proteinExistence type="predicted"/>
<dbReference type="PANTHER" id="PTHR35936">
    <property type="entry name" value="MEMBRANE-BOUND LYTIC MUREIN TRANSGLYCOSYLASE F"/>
    <property type="match status" value="1"/>
</dbReference>
<evidence type="ECO:0000256" key="1">
    <source>
        <dbReference type="ARBA" id="ARBA00022729"/>
    </source>
</evidence>
<organism evidence="5 6">
    <name type="scientific">Brevibacterium aurantiacum</name>
    <dbReference type="NCBI Taxonomy" id="273384"/>
    <lineage>
        <taxon>Bacteria</taxon>
        <taxon>Bacillati</taxon>
        <taxon>Actinomycetota</taxon>
        <taxon>Actinomycetes</taxon>
        <taxon>Micrococcales</taxon>
        <taxon>Brevibacteriaceae</taxon>
        <taxon>Brevibacterium</taxon>
    </lineage>
</organism>
<gene>
    <name evidence="5" type="ORF">CIK65_04840</name>
</gene>
<dbReference type="Gene3D" id="3.40.190.10">
    <property type="entry name" value="Periplasmic binding protein-like II"/>
    <property type="match status" value="2"/>
</dbReference>
<name>A0A2A3YXD9_BREAU</name>
<sequence>MKFSRLRTVALAGLTALTLAACSAGGGETSAGGEGSGADQAEATTGVVNTDAPVYDQLPKAIQDAGVITIAGDTHPPYRTLQESGEITGIDPDIQKALSEQLGVPFAIKTASGLDAMLTGMLSGRYDAFNGPVRTTAEREKDFDAVVWMTTRTSYLYLSDRKDDLGAPDDVCGARVAGVTGSVTESQLEHYSQWCSDKGLKAPQFLGLEDTNSTMLAVRSDRADYAGTTQTSALDIQSKDEGVFDFVVQSDEQGAGEDQLAMFLPKDNELAQAMLAAFEGIFENGEYKKVMSEWGLEDVSVDAPSLNPMSESDSGQKSDK</sequence>
<evidence type="ECO:0000313" key="6">
    <source>
        <dbReference type="Proteomes" id="UP000218620"/>
    </source>
</evidence>
<feature type="domain" description="Solute-binding protein family 3/N-terminal" evidence="4">
    <location>
        <begin position="67"/>
        <end position="298"/>
    </location>
</feature>
<dbReference type="InterPro" id="IPR001638">
    <property type="entry name" value="Solute-binding_3/MltF_N"/>
</dbReference>
<comment type="caution">
    <text evidence="5">The sequence shown here is derived from an EMBL/GenBank/DDBJ whole genome shotgun (WGS) entry which is preliminary data.</text>
</comment>
<dbReference type="SMART" id="SM00062">
    <property type="entry name" value="PBPb"/>
    <property type="match status" value="1"/>
</dbReference>
<feature type="chain" id="PRO_5039012150" description="Solute-binding protein family 3/N-terminal domain-containing protein" evidence="3">
    <location>
        <begin position="24"/>
        <end position="320"/>
    </location>
</feature>
<dbReference type="Pfam" id="PF00497">
    <property type="entry name" value="SBP_bac_3"/>
    <property type="match status" value="1"/>
</dbReference>